<feature type="domain" description="Heterokaryon incompatibility" evidence="1">
    <location>
        <begin position="59"/>
        <end position="213"/>
    </location>
</feature>
<dbReference type="PANTHER" id="PTHR33112:SF10">
    <property type="entry name" value="TOL"/>
    <property type="match status" value="1"/>
</dbReference>
<feature type="non-terminal residue" evidence="2">
    <location>
        <position position="327"/>
    </location>
</feature>
<keyword evidence="3" id="KW-1185">Reference proteome</keyword>
<dbReference type="PANTHER" id="PTHR33112">
    <property type="entry name" value="DOMAIN PROTEIN, PUTATIVE-RELATED"/>
    <property type="match status" value="1"/>
</dbReference>
<dbReference type="InterPro" id="IPR010730">
    <property type="entry name" value="HET"/>
</dbReference>
<reference evidence="2" key="1">
    <citation type="journal article" date="2020" name="Stud. Mycol.">
        <title>101 Dothideomycetes genomes: a test case for predicting lifestyles and emergence of pathogens.</title>
        <authorList>
            <person name="Haridas S."/>
            <person name="Albert R."/>
            <person name="Binder M."/>
            <person name="Bloem J."/>
            <person name="Labutti K."/>
            <person name="Salamov A."/>
            <person name="Andreopoulos B."/>
            <person name="Baker S."/>
            <person name="Barry K."/>
            <person name="Bills G."/>
            <person name="Bluhm B."/>
            <person name="Cannon C."/>
            <person name="Castanera R."/>
            <person name="Culley D."/>
            <person name="Daum C."/>
            <person name="Ezra D."/>
            <person name="Gonzalez J."/>
            <person name="Henrissat B."/>
            <person name="Kuo A."/>
            <person name="Liang C."/>
            <person name="Lipzen A."/>
            <person name="Lutzoni F."/>
            <person name="Magnuson J."/>
            <person name="Mondo S."/>
            <person name="Nolan M."/>
            <person name="Ohm R."/>
            <person name="Pangilinan J."/>
            <person name="Park H.-J."/>
            <person name="Ramirez L."/>
            <person name="Alfaro M."/>
            <person name="Sun H."/>
            <person name="Tritt A."/>
            <person name="Yoshinaga Y."/>
            <person name="Zwiers L.-H."/>
            <person name="Turgeon B."/>
            <person name="Goodwin S."/>
            <person name="Spatafora J."/>
            <person name="Crous P."/>
            <person name="Grigoriev I."/>
        </authorList>
    </citation>
    <scope>NUCLEOTIDE SEQUENCE</scope>
    <source>
        <strain evidence="2">CBS 269.34</strain>
    </source>
</reference>
<dbReference type="Proteomes" id="UP000799750">
    <property type="component" value="Unassembled WGS sequence"/>
</dbReference>
<dbReference type="AlphaFoldDB" id="A0A6A6QPA2"/>
<sequence length="327" mass="37480">MRRWIRTCVQNHEVCRETLSGALVDETAPPVLPTRILEIGPDDSRDPRLIETHGSTGYYAALSHCWGPPHKRPIMTTSENYEERKAGIPWNTIPKAYQHAIIAAREISLTYIWIDSLCIVQNNREDWLRESTKMGDVYESARLTIAASHASDSSQGCFYERPELPEAVELSIAYRSRDGELSGSVFATAMHSDYADISPEFGVLASRAWATQEWLLSRRMIFYTRGCIVWSCKVITQRETGGSFHTTARNPKWKFIVEKYSARFLTNAGDRLIALEGLRREIQKRTKDTYWFGIWKNATPDQLLWYSVEPADRLLSPLEIPTWSWAS</sequence>
<dbReference type="EMBL" id="MU004191">
    <property type="protein sequence ID" value="KAF2493969.1"/>
    <property type="molecule type" value="Genomic_DNA"/>
</dbReference>
<gene>
    <name evidence="2" type="ORF">BU16DRAFT_464110</name>
</gene>
<dbReference type="Pfam" id="PF06985">
    <property type="entry name" value="HET"/>
    <property type="match status" value="1"/>
</dbReference>
<evidence type="ECO:0000259" key="1">
    <source>
        <dbReference type="Pfam" id="PF06985"/>
    </source>
</evidence>
<dbReference type="OrthoDB" id="5347061at2759"/>
<protein>
    <submittedName>
        <fullName evidence="2">HET-domain-containing protein</fullName>
    </submittedName>
</protein>
<proteinExistence type="predicted"/>
<name>A0A6A6QPA2_9PEZI</name>
<evidence type="ECO:0000313" key="2">
    <source>
        <dbReference type="EMBL" id="KAF2493969.1"/>
    </source>
</evidence>
<accession>A0A6A6QPA2</accession>
<evidence type="ECO:0000313" key="3">
    <source>
        <dbReference type="Proteomes" id="UP000799750"/>
    </source>
</evidence>
<organism evidence="2 3">
    <name type="scientific">Lophium mytilinum</name>
    <dbReference type="NCBI Taxonomy" id="390894"/>
    <lineage>
        <taxon>Eukaryota</taxon>
        <taxon>Fungi</taxon>
        <taxon>Dikarya</taxon>
        <taxon>Ascomycota</taxon>
        <taxon>Pezizomycotina</taxon>
        <taxon>Dothideomycetes</taxon>
        <taxon>Pleosporomycetidae</taxon>
        <taxon>Mytilinidiales</taxon>
        <taxon>Mytilinidiaceae</taxon>
        <taxon>Lophium</taxon>
    </lineage>
</organism>